<dbReference type="EMBL" id="DXFD01000011">
    <property type="protein sequence ID" value="HIX46203.1"/>
    <property type="molecule type" value="Genomic_DNA"/>
</dbReference>
<reference evidence="1" key="2">
    <citation type="submission" date="2021-04" db="EMBL/GenBank/DDBJ databases">
        <authorList>
            <person name="Gilroy R."/>
        </authorList>
    </citation>
    <scope>NUCLEOTIDE SEQUENCE</scope>
    <source>
        <strain evidence="1">26628</strain>
    </source>
</reference>
<evidence type="ECO:0000313" key="2">
    <source>
        <dbReference type="Proteomes" id="UP000824249"/>
    </source>
</evidence>
<dbReference type="AlphaFoldDB" id="A0A9D1VSW0"/>
<sequence>MRTSYIEQMNVIERNNSLRGYHIQLNKYYTDYTTKQSTKEDGKTEEEETSKQNFSFSFHSILQGIEESHKGRKTDKVKFNTFKFQLAKNINLIKRLLYKLCHDTVDSSIVDDETGIETINQAVVWQFVECVDENELDYQDRERIRLILSNEEKKNSLDSDKDERVKIVKEYKSVLRDVLKATFKVLGDLVNFSQYLSVVENLSSFNEDKPDGDKTKSGELSFLYDSEAMEHILSLTECVKRIILDYLVSFVKVQRLNLPHSFLKEARFSHSILNESNLMGSDLTGANFERAAMRDCDLSMCAMNGVKAEGADLTRSALNYVNLTGADLSNVVLNEAKLNAVTFFDKRIVLTENYSRGDIQPSLPSTEYNSFTNKAQNVDLQQDILEKISRNSEDSLKEKITAKGESVPALYEVDLTKEIDEKIKGVLDGYVQNAKIKCPCPELIAEANQWYVQKGKKYGLNFDLADLTNASVKSSALPNSNFSYLSLAGASFDDTDLNESIFYYNNAVGARFSNANLSKCKMFHSDFQDAALVNANAVQTEFLDCRFASASFERTLLIGAYFFNSERATSYLTDLIEKYGESQAWKRIVDKSHLQDKECPGVLTEKGVWGKSVVAHADMEDCNFQRCIASRVAFININLDRSMCAFADMKKSFFSNCLLRWVDMFKINFSYALFIGTVFDHSSLNNSLFSNARLFACVFAESNLANANFISSRMDCVSFNNCDLSGANLSNAKFYNCSFTDVNFLNVNISNSKFENCKFYKTNLGTARGFESSSHKNSELKEMEYMDYMKRIQEKGETYKASYSNGTLSFTSVDK</sequence>
<dbReference type="PANTHER" id="PTHR14136">
    <property type="entry name" value="BTB_POZ DOMAIN-CONTAINING PROTEIN KCTD9"/>
    <property type="match status" value="1"/>
</dbReference>
<dbReference type="Proteomes" id="UP000824249">
    <property type="component" value="Unassembled WGS sequence"/>
</dbReference>
<reference evidence="1" key="1">
    <citation type="journal article" date="2021" name="PeerJ">
        <title>Extensive microbial diversity within the chicken gut microbiome revealed by metagenomics and culture.</title>
        <authorList>
            <person name="Gilroy R."/>
            <person name="Ravi A."/>
            <person name="Getino M."/>
            <person name="Pursley I."/>
            <person name="Horton D.L."/>
            <person name="Alikhan N.F."/>
            <person name="Baker D."/>
            <person name="Gharbi K."/>
            <person name="Hall N."/>
            <person name="Watson M."/>
            <person name="Adriaenssens E.M."/>
            <person name="Foster-Nyarko E."/>
            <person name="Jarju S."/>
            <person name="Secka A."/>
            <person name="Antonio M."/>
            <person name="Oren A."/>
            <person name="Chaudhuri R.R."/>
            <person name="La Ragione R."/>
            <person name="Hildebrand F."/>
            <person name="Pallen M.J."/>
        </authorList>
    </citation>
    <scope>NUCLEOTIDE SEQUENCE</scope>
    <source>
        <strain evidence="1">26628</strain>
    </source>
</reference>
<dbReference type="PANTHER" id="PTHR14136:SF17">
    <property type="entry name" value="BTB_POZ DOMAIN-CONTAINING PROTEIN KCTD9"/>
    <property type="match status" value="1"/>
</dbReference>
<dbReference type="InterPro" id="IPR001646">
    <property type="entry name" value="5peptide_repeat"/>
</dbReference>
<accession>A0A9D1VSW0</accession>
<dbReference type="Pfam" id="PF00805">
    <property type="entry name" value="Pentapeptide"/>
    <property type="match status" value="7"/>
</dbReference>
<comment type="caution">
    <text evidence="1">The sequence shown here is derived from an EMBL/GenBank/DDBJ whole genome shotgun (WGS) entry which is preliminary data.</text>
</comment>
<dbReference type="InterPro" id="IPR051082">
    <property type="entry name" value="Pentapeptide-BTB/POZ_domain"/>
</dbReference>
<proteinExistence type="predicted"/>
<name>A0A9D1VSW0_9FIRM</name>
<protein>
    <submittedName>
        <fullName evidence="1">Pentapeptide repeat-containing protein</fullName>
    </submittedName>
</protein>
<gene>
    <name evidence="1" type="ORF">H9737_00755</name>
</gene>
<dbReference type="SUPFAM" id="SSF141571">
    <property type="entry name" value="Pentapeptide repeat-like"/>
    <property type="match status" value="3"/>
</dbReference>
<dbReference type="Gene3D" id="2.160.20.80">
    <property type="entry name" value="E3 ubiquitin-protein ligase SopA"/>
    <property type="match status" value="3"/>
</dbReference>
<organism evidence="1 2">
    <name type="scientific">Candidatus Borkfalkia faecigallinarum</name>
    <dbReference type="NCBI Taxonomy" id="2838509"/>
    <lineage>
        <taxon>Bacteria</taxon>
        <taxon>Bacillati</taxon>
        <taxon>Bacillota</taxon>
        <taxon>Clostridia</taxon>
        <taxon>Christensenellales</taxon>
        <taxon>Christensenellaceae</taxon>
        <taxon>Candidatus Borkfalkia</taxon>
    </lineage>
</organism>
<evidence type="ECO:0000313" key="1">
    <source>
        <dbReference type="EMBL" id="HIX46203.1"/>
    </source>
</evidence>